<comment type="caution">
    <text evidence="2">The sequence shown here is derived from an EMBL/GenBank/DDBJ whole genome shotgun (WGS) entry which is preliminary data.</text>
</comment>
<evidence type="ECO:0000256" key="1">
    <source>
        <dbReference type="SAM" id="MobiDB-lite"/>
    </source>
</evidence>
<dbReference type="Proteomes" id="UP000585614">
    <property type="component" value="Unassembled WGS sequence"/>
</dbReference>
<dbReference type="AlphaFoldDB" id="A0A7J7SIU9"/>
<protein>
    <submittedName>
        <fullName evidence="2">Uncharacterized protein</fullName>
    </submittedName>
</protein>
<proteinExistence type="predicted"/>
<name>A0A7J7SIU9_RHIFE</name>
<evidence type="ECO:0000313" key="2">
    <source>
        <dbReference type="EMBL" id="KAF6288386.1"/>
    </source>
</evidence>
<reference evidence="2 3" key="1">
    <citation type="journal article" date="2020" name="Nature">
        <title>Six reference-quality genomes reveal evolution of bat adaptations.</title>
        <authorList>
            <person name="Jebb D."/>
            <person name="Huang Z."/>
            <person name="Pippel M."/>
            <person name="Hughes G.M."/>
            <person name="Lavrichenko K."/>
            <person name="Devanna P."/>
            <person name="Winkler S."/>
            <person name="Jermiin L.S."/>
            <person name="Skirmuntt E.C."/>
            <person name="Katzourakis A."/>
            <person name="Burkitt-Gray L."/>
            <person name="Ray D.A."/>
            <person name="Sullivan K.A.M."/>
            <person name="Roscito J.G."/>
            <person name="Kirilenko B.M."/>
            <person name="Davalos L.M."/>
            <person name="Corthals A.P."/>
            <person name="Power M.L."/>
            <person name="Jones G."/>
            <person name="Ransome R.D."/>
            <person name="Dechmann D.K.N."/>
            <person name="Locatelli A.G."/>
            <person name="Puechmaille S.J."/>
            <person name="Fedrigo O."/>
            <person name="Jarvis E.D."/>
            <person name="Hiller M."/>
            <person name="Vernes S.C."/>
            <person name="Myers E.W."/>
            <person name="Teeling E.C."/>
        </authorList>
    </citation>
    <scope>NUCLEOTIDE SEQUENCE [LARGE SCALE GENOMIC DNA]</scope>
    <source>
        <strain evidence="2">MRhiFer1</strain>
        <tissue evidence="2">Lung</tissue>
    </source>
</reference>
<feature type="region of interest" description="Disordered" evidence="1">
    <location>
        <begin position="70"/>
        <end position="90"/>
    </location>
</feature>
<organism evidence="2 3">
    <name type="scientific">Rhinolophus ferrumequinum</name>
    <name type="common">Greater horseshoe bat</name>
    <dbReference type="NCBI Taxonomy" id="59479"/>
    <lineage>
        <taxon>Eukaryota</taxon>
        <taxon>Metazoa</taxon>
        <taxon>Chordata</taxon>
        <taxon>Craniata</taxon>
        <taxon>Vertebrata</taxon>
        <taxon>Euteleostomi</taxon>
        <taxon>Mammalia</taxon>
        <taxon>Eutheria</taxon>
        <taxon>Laurasiatheria</taxon>
        <taxon>Chiroptera</taxon>
        <taxon>Yinpterochiroptera</taxon>
        <taxon>Rhinolophoidea</taxon>
        <taxon>Rhinolophidae</taxon>
        <taxon>Rhinolophinae</taxon>
        <taxon>Rhinolophus</taxon>
    </lineage>
</organism>
<accession>A0A7J7SIU9</accession>
<gene>
    <name evidence="2" type="ORF">mRhiFer1_009121</name>
</gene>
<dbReference type="EMBL" id="JACAGC010000022">
    <property type="protein sequence ID" value="KAF6288386.1"/>
    <property type="molecule type" value="Genomic_DNA"/>
</dbReference>
<sequence>MSQPWTFHLLDFKWKNFPFPSPKPRCGEPRCDDPENNGSLPCHVVGGLRCPTVSLGSLVSLTEARNEAEVRGGWRRKTPGGTKDPHSVPKAATYPKVLGKAIVAFLYLLPDVISNILSQDTL</sequence>
<evidence type="ECO:0000313" key="3">
    <source>
        <dbReference type="Proteomes" id="UP000585614"/>
    </source>
</evidence>